<evidence type="ECO:0000256" key="4">
    <source>
        <dbReference type="ARBA" id="ARBA00022827"/>
    </source>
</evidence>
<dbReference type="Pfam" id="PF02771">
    <property type="entry name" value="Acyl-CoA_dh_N"/>
    <property type="match status" value="1"/>
</dbReference>
<gene>
    <name evidence="10" type="ORF">ACFSAG_01050</name>
</gene>
<evidence type="ECO:0000259" key="8">
    <source>
        <dbReference type="Pfam" id="PF02770"/>
    </source>
</evidence>
<dbReference type="Gene3D" id="1.20.140.10">
    <property type="entry name" value="Butyryl-CoA Dehydrogenase, subunit A, domain 3"/>
    <property type="match status" value="1"/>
</dbReference>
<dbReference type="EMBL" id="JBHUEL010000002">
    <property type="protein sequence ID" value="MFD1765427.1"/>
    <property type="molecule type" value="Genomic_DNA"/>
</dbReference>
<keyword evidence="4 6" id="KW-0274">FAD</keyword>
<feature type="domain" description="Acyl-CoA dehydrogenase/oxidase N-terminal" evidence="9">
    <location>
        <begin position="9"/>
        <end position="122"/>
    </location>
</feature>
<comment type="similarity">
    <text evidence="2 6">Belongs to the acyl-CoA dehydrogenase family.</text>
</comment>
<reference evidence="11" key="1">
    <citation type="journal article" date="2019" name="Int. J. Syst. Evol. Microbiol.">
        <title>The Global Catalogue of Microorganisms (GCM) 10K type strain sequencing project: providing services to taxonomists for standard genome sequencing and annotation.</title>
        <authorList>
            <consortium name="The Broad Institute Genomics Platform"/>
            <consortium name="The Broad Institute Genome Sequencing Center for Infectious Disease"/>
            <person name="Wu L."/>
            <person name="Ma J."/>
        </authorList>
    </citation>
    <scope>NUCLEOTIDE SEQUENCE [LARGE SCALE GENOMIC DNA]</scope>
    <source>
        <strain evidence="11">CGMCC 1.12449</strain>
    </source>
</reference>
<feature type="domain" description="Acyl-CoA oxidase/dehydrogenase middle" evidence="8">
    <location>
        <begin position="126"/>
        <end position="220"/>
    </location>
</feature>
<evidence type="ECO:0000256" key="1">
    <source>
        <dbReference type="ARBA" id="ARBA00001974"/>
    </source>
</evidence>
<sequence length="393" mass="43026">MSEAQIDLNAFRAEVRGWLADNLPPELRQAHKRATSVFVEKEYNLAWQAILLRKGWVAPHWPAEHGGTGWNETQRYIFASECARAGAPSLAPMGLKMVAPVIMKYGSDAQKGYYLPKLLAGEHYWCQGYSEPQAGSDLAALQLRADSDGDHYVLNGSKIWTTHAHVANHMFCLVRTDRDGRPQEGITFLLLEMATPGISVKPIISIAGDHDFNQVFFDNVRVPKANRLGDEGKGWTVAKTLLEYERAAAYAAGLIEALAEVRAAAKDAELLNEPTIRRRIAELDSQVRTIHAVEDMVLAAIGEGRDPGPASSMLKVQGTECQQKIQELAVDVAGIYAAPYQYEARQAGSNTGYVGPESALTATARYFNGRAASIYGGSNEIQRNIMAKLVLGL</sequence>
<dbReference type="Pfam" id="PF00441">
    <property type="entry name" value="Acyl-CoA_dh_1"/>
    <property type="match status" value="1"/>
</dbReference>
<evidence type="ECO:0000313" key="10">
    <source>
        <dbReference type="EMBL" id="MFD1765427.1"/>
    </source>
</evidence>
<comment type="cofactor">
    <cofactor evidence="1 6">
        <name>FAD</name>
        <dbReference type="ChEBI" id="CHEBI:57692"/>
    </cofactor>
</comment>
<organism evidence="10 11">
    <name type="scientific">Sphingorhabdus buctiana</name>
    <dbReference type="NCBI Taxonomy" id="1508805"/>
    <lineage>
        <taxon>Bacteria</taxon>
        <taxon>Pseudomonadati</taxon>
        <taxon>Pseudomonadota</taxon>
        <taxon>Alphaproteobacteria</taxon>
        <taxon>Sphingomonadales</taxon>
        <taxon>Sphingomonadaceae</taxon>
        <taxon>Sphingorhabdus</taxon>
    </lineage>
</organism>
<dbReference type="RefSeq" id="WP_381510686.1">
    <property type="nucleotide sequence ID" value="NZ_JBHUEL010000002.1"/>
</dbReference>
<protein>
    <submittedName>
        <fullName evidence="10">Acyl-CoA dehydrogenase family protein</fullName>
    </submittedName>
</protein>
<dbReference type="PANTHER" id="PTHR43292">
    <property type="entry name" value="ACYL-COA DEHYDROGENASE"/>
    <property type="match status" value="1"/>
</dbReference>
<dbReference type="InterPro" id="IPR052161">
    <property type="entry name" value="Mycobact_Acyl-CoA_DH"/>
</dbReference>
<evidence type="ECO:0000259" key="7">
    <source>
        <dbReference type="Pfam" id="PF00441"/>
    </source>
</evidence>
<dbReference type="InterPro" id="IPR006091">
    <property type="entry name" value="Acyl-CoA_Oxase/DH_mid-dom"/>
</dbReference>
<evidence type="ECO:0000313" key="11">
    <source>
        <dbReference type="Proteomes" id="UP001597215"/>
    </source>
</evidence>
<name>A0ABW4MCB6_9SPHN</name>
<evidence type="ECO:0000256" key="3">
    <source>
        <dbReference type="ARBA" id="ARBA00022630"/>
    </source>
</evidence>
<dbReference type="InterPro" id="IPR037069">
    <property type="entry name" value="AcylCoA_DH/ox_N_sf"/>
</dbReference>
<dbReference type="Proteomes" id="UP001597215">
    <property type="component" value="Unassembled WGS sequence"/>
</dbReference>
<dbReference type="SUPFAM" id="SSF56645">
    <property type="entry name" value="Acyl-CoA dehydrogenase NM domain-like"/>
    <property type="match status" value="1"/>
</dbReference>
<keyword evidence="11" id="KW-1185">Reference proteome</keyword>
<evidence type="ECO:0000256" key="5">
    <source>
        <dbReference type="ARBA" id="ARBA00023002"/>
    </source>
</evidence>
<dbReference type="InterPro" id="IPR009100">
    <property type="entry name" value="AcylCoA_DH/oxidase_NM_dom_sf"/>
</dbReference>
<dbReference type="Pfam" id="PF02770">
    <property type="entry name" value="Acyl-CoA_dh_M"/>
    <property type="match status" value="1"/>
</dbReference>
<keyword evidence="5 6" id="KW-0560">Oxidoreductase</keyword>
<proteinExistence type="inferred from homology"/>
<evidence type="ECO:0000259" key="9">
    <source>
        <dbReference type="Pfam" id="PF02771"/>
    </source>
</evidence>
<dbReference type="InterPro" id="IPR036250">
    <property type="entry name" value="AcylCo_DH-like_C"/>
</dbReference>
<dbReference type="Gene3D" id="1.10.540.10">
    <property type="entry name" value="Acyl-CoA dehydrogenase/oxidase, N-terminal domain"/>
    <property type="match status" value="1"/>
</dbReference>
<dbReference type="InterPro" id="IPR009075">
    <property type="entry name" value="AcylCo_DH/oxidase_C"/>
</dbReference>
<dbReference type="PANTHER" id="PTHR43292:SF3">
    <property type="entry name" value="ACYL-COA DEHYDROGENASE FADE29"/>
    <property type="match status" value="1"/>
</dbReference>
<feature type="domain" description="Acyl-CoA dehydrogenase/oxidase C-terminal" evidence="7">
    <location>
        <begin position="232"/>
        <end position="389"/>
    </location>
</feature>
<evidence type="ECO:0000256" key="6">
    <source>
        <dbReference type="RuleBase" id="RU362125"/>
    </source>
</evidence>
<keyword evidence="3 6" id="KW-0285">Flavoprotein</keyword>
<dbReference type="SUPFAM" id="SSF47203">
    <property type="entry name" value="Acyl-CoA dehydrogenase C-terminal domain-like"/>
    <property type="match status" value="1"/>
</dbReference>
<evidence type="ECO:0000256" key="2">
    <source>
        <dbReference type="ARBA" id="ARBA00009347"/>
    </source>
</evidence>
<comment type="caution">
    <text evidence="10">The sequence shown here is derived from an EMBL/GenBank/DDBJ whole genome shotgun (WGS) entry which is preliminary data.</text>
</comment>
<accession>A0ABW4MCB6</accession>
<dbReference type="InterPro" id="IPR013786">
    <property type="entry name" value="AcylCoA_DH/ox_N"/>
</dbReference>
<dbReference type="InterPro" id="IPR046373">
    <property type="entry name" value="Acyl-CoA_Oxase/DH_mid-dom_sf"/>
</dbReference>
<dbReference type="Gene3D" id="2.40.110.10">
    <property type="entry name" value="Butyryl-CoA Dehydrogenase, subunit A, domain 2"/>
    <property type="match status" value="1"/>
</dbReference>